<gene>
    <name evidence="4" type="ordered locus">Gmet_0860</name>
</gene>
<dbReference type="eggNOG" id="COG3170">
    <property type="taxonomic scope" value="Bacteria"/>
</dbReference>
<dbReference type="Pfam" id="PF01476">
    <property type="entry name" value="LysM"/>
    <property type="match status" value="1"/>
</dbReference>
<feature type="region of interest" description="Disordered" evidence="1">
    <location>
        <begin position="143"/>
        <end position="171"/>
    </location>
</feature>
<dbReference type="EMBL" id="CP000148">
    <property type="protein sequence ID" value="ABB31102.1"/>
    <property type="molecule type" value="Genomic_DNA"/>
</dbReference>
<dbReference type="InterPro" id="IPR018392">
    <property type="entry name" value="LysM"/>
</dbReference>
<feature type="compositionally biased region" description="Low complexity" evidence="1">
    <location>
        <begin position="157"/>
        <end position="171"/>
    </location>
</feature>
<evidence type="ECO:0000313" key="4">
    <source>
        <dbReference type="EMBL" id="ABB31102.1"/>
    </source>
</evidence>
<dbReference type="PROSITE" id="PS51782">
    <property type="entry name" value="LYSM"/>
    <property type="match status" value="1"/>
</dbReference>
<dbReference type="SMART" id="SM00257">
    <property type="entry name" value="LysM"/>
    <property type="match status" value="1"/>
</dbReference>
<dbReference type="Gene3D" id="3.10.350.10">
    <property type="entry name" value="LysM domain"/>
    <property type="match status" value="1"/>
</dbReference>
<evidence type="ECO:0000256" key="2">
    <source>
        <dbReference type="SAM" id="SignalP"/>
    </source>
</evidence>
<feature type="signal peptide" evidence="2">
    <location>
        <begin position="1"/>
        <end position="28"/>
    </location>
</feature>
<evidence type="ECO:0000259" key="3">
    <source>
        <dbReference type="PROSITE" id="PS51782"/>
    </source>
</evidence>
<reference evidence="4 5" key="1">
    <citation type="submission" date="2005-10" db="EMBL/GenBank/DDBJ databases">
        <title>Complete sequence of Geobacter metallireducens GS-15.</title>
        <authorList>
            <consortium name="US DOE Joint Genome Institute"/>
            <person name="Copeland A."/>
            <person name="Lucas S."/>
            <person name="Lapidus A."/>
            <person name="Barry K."/>
            <person name="Detter J.C."/>
            <person name="Glavina T."/>
            <person name="Hammon N."/>
            <person name="Israni S."/>
            <person name="Pitluck S."/>
            <person name="Di Bartolo G."/>
            <person name="Chain P."/>
            <person name="Schmutz J."/>
            <person name="Larimer F."/>
            <person name="Land M."/>
            <person name="Kyrpides N."/>
            <person name="Ivanova N."/>
            <person name="Richardson P."/>
        </authorList>
    </citation>
    <scope>NUCLEOTIDE SEQUENCE [LARGE SCALE GENOMIC DNA]</scope>
    <source>
        <strain evidence="5">ATCC 53774 / DSM 7210 / GS-15</strain>
    </source>
</reference>
<dbReference type="InterPro" id="IPR036779">
    <property type="entry name" value="LysM_dom_sf"/>
</dbReference>
<evidence type="ECO:0000256" key="1">
    <source>
        <dbReference type="SAM" id="MobiDB-lite"/>
    </source>
</evidence>
<dbReference type="CDD" id="cd00118">
    <property type="entry name" value="LysM"/>
    <property type="match status" value="1"/>
</dbReference>
<feature type="domain" description="LysM" evidence="3">
    <location>
        <begin position="69"/>
        <end position="121"/>
    </location>
</feature>
<accession>Q39XC2</accession>
<dbReference type="HOGENOM" id="CLU_038798_0_0_7"/>
<proteinExistence type="predicted"/>
<sequence length="529" mass="58509">MIATPPRQAVAIALAMLAFGALPTQVRAIDPRFELDPRFLDKTAESPAKEREERPVRKAARSATGASHYTYTVKPGDHIFKILMKEYGLSNAEAEALVPEVKRLNGITDIRRLHAGQSLRIPLTHRREHADVAERKESKIVRGAPARTDGAGGKRPGSLAAASAGSDGKSAGHTMRMMNLSPEQEPANLDAVRQVWGGLVPSRPVSSRPISIEDKNFSLSLDPESFPSFPAADGGRVLVDAGGKIPPLVRSLIEEKDPSVRIVSESPRNRKRFMASLLEGARFYSVADNVALSFGADPKLTVNADFKIEKTPESVLNHDVVLMSVEEYRRGMPPVLVQFLRREGFQVLEPFPAGDQALPRGGRTLHQITAHDTRGIVDGLLRALDVRYEADRSVELYGMSDGGLRLEVRADRYFEDGRDRYVVSYFDGDPVSYTLTRLLETRGYRVVVLDPKDDFRKVSEKLLARLRLPGVFAQHDLLQYRDAPYGIQMSGVRMRAQGAGGESVFLTNVELDPLFRDLLDYSGYSVISH</sequence>
<feature type="region of interest" description="Disordered" evidence="1">
    <location>
        <begin position="40"/>
        <end position="61"/>
    </location>
</feature>
<keyword evidence="5" id="KW-1185">Reference proteome</keyword>
<dbReference type="AlphaFoldDB" id="Q39XC2"/>
<feature type="chain" id="PRO_5004223587" evidence="2">
    <location>
        <begin position="29"/>
        <end position="529"/>
    </location>
</feature>
<dbReference type="KEGG" id="gme:Gmet_0860"/>
<organism evidence="4 5">
    <name type="scientific">Geobacter metallireducens (strain ATCC 53774 / DSM 7210 / GS-15)</name>
    <dbReference type="NCBI Taxonomy" id="269799"/>
    <lineage>
        <taxon>Bacteria</taxon>
        <taxon>Pseudomonadati</taxon>
        <taxon>Thermodesulfobacteriota</taxon>
        <taxon>Desulfuromonadia</taxon>
        <taxon>Geobacterales</taxon>
        <taxon>Geobacteraceae</taxon>
        <taxon>Geobacter</taxon>
    </lineage>
</organism>
<keyword evidence="2" id="KW-0732">Signal</keyword>
<reference evidence="4 5" key="2">
    <citation type="journal article" date="2009" name="BMC Microbiol.">
        <title>The genome sequence of Geobacter metallireducens: features of metabolism, physiology and regulation common and dissimilar to Geobacter sulfurreducens.</title>
        <authorList>
            <person name="Aklujkar M."/>
            <person name="Krushkal J."/>
            <person name="DiBartolo G."/>
            <person name="Lapidus A."/>
            <person name="Land M.L."/>
            <person name="Lovley D.R."/>
        </authorList>
    </citation>
    <scope>NUCLEOTIDE SEQUENCE [LARGE SCALE GENOMIC DNA]</scope>
    <source>
        <strain evidence="5">ATCC 53774 / DSM 7210 / GS-15</strain>
    </source>
</reference>
<protein>
    <submittedName>
        <fullName evidence="4">LysM domain protein</fullName>
    </submittedName>
</protein>
<dbReference type="Proteomes" id="UP000007073">
    <property type="component" value="Chromosome"/>
</dbReference>
<name>Q39XC2_GEOMG</name>
<feature type="compositionally biased region" description="Basic and acidic residues" evidence="1">
    <location>
        <begin position="40"/>
        <end position="56"/>
    </location>
</feature>
<evidence type="ECO:0000313" key="5">
    <source>
        <dbReference type="Proteomes" id="UP000007073"/>
    </source>
</evidence>
<dbReference type="STRING" id="269799.Gmet_0860"/>
<dbReference type="RefSeq" id="WP_004513006.1">
    <property type="nucleotide sequence ID" value="NC_007517.1"/>
</dbReference>